<evidence type="ECO:0008006" key="3">
    <source>
        <dbReference type="Google" id="ProtNLM"/>
    </source>
</evidence>
<dbReference type="EMBL" id="JACAZE010000013">
    <property type="protein sequence ID" value="KAF7300351.1"/>
    <property type="molecule type" value="Genomic_DNA"/>
</dbReference>
<reference evidence="1" key="1">
    <citation type="submission" date="2020-05" db="EMBL/GenBank/DDBJ databases">
        <title>Mycena genomes resolve the evolution of fungal bioluminescence.</title>
        <authorList>
            <person name="Tsai I.J."/>
        </authorList>
    </citation>
    <scope>NUCLEOTIDE SEQUENCE</scope>
    <source>
        <strain evidence="1">110903Hualien_Pintung</strain>
    </source>
</reference>
<dbReference type="Proteomes" id="UP000613580">
    <property type="component" value="Unassembled WGS sequence"/>
</dbReference>
<sequence length="169" mass="18831">MALLPLNLCFAVNSPDADVLFQSSDGVLFRVHSKYLEACTEGFPPVEHLLGEPEIVHLTEPAAILELLFEYVYPRRHPTLDGATTPFALLAQVAEAAEKYQVFPAMTPCSMRMRDNARVHPTEVMTYAAKHGYPHILSKIAPHMLRLPLIDVVEKLPPHLVLPWVSGGR</sequence>
<evidence type="ECO:0000313" key="1">
    <source>
        <dbReference type="EMBL" id="KAF7300351.1"/>
    </source>
</evidence>
<evidence type="ECO:0000313" key="2">
    <source>
        <dbReference type="Proteomes" id="UP000613580"/>
    </source>
</evidence>
<proteinExistence type="predicted"/>
<name>A0A8H6SJ25_MYCCL</name>
<organism evidence="1 2">
    <name type="scientific">Mycena chlorophos</name>
    <name type="common">Agaric fungus</name>
    <name type="synonym">Agaricus chlorophos</name>
    <dbReference type="NCBI Taxonomy" id="658473"/>
    <lineage>
        <taxon>Eukaryota</taxon>
        <taxon>Fungi</taxon>
        <taxon>Dikarya</taxon>
        <taxon>Basidiomycota</taxon>
        <taxon>Agaricomycotina</taxon>
        <taxon>Agaricomycetes</taxon>
        <taxon>Agaricomycetidae</taxon>
        <taxon>Agaricales</taxon>
        <taxon>Marasmiineae</taxon>
        <taxon>Mycenaceae</taxon>
        <taxon>Mycena</taxon>
    </lineage>
</organism>
<keyword evidence="2" id="KW-1185">Reference proteome</keyword>
<comment type="caution">
    <text evidence="1">The sequence shown here is derived from an EMBL/GenBank/DDBJ whole genome shotgun (WGS) entry which is preliminary data.</text>
</comment>
<dbReference type="InterPro" id="IPR011333">
    <property type="entry name" value="SKP1/BTB/POZ_sf"/>
</dbReference>
<dbReference type="AlphaFoldDB" id="A0A8H6SJ25"/>
<protein>
    <recommendedName>
        <fullName evidence="3">BTB domain-containing protein</fullName>
    </recommendedName>
</protein>
<gene>
    <name evidence="1" type="ORF">HMN09_00918400</name>
</gene>
<dbReference type="Gene3D" id="3.30.710.10">
    <property type="entry name" value="Potassium Channel Kv1.1, Chain A"/>
    <property type="match status" value="1"/>
</dbReference>
<dbReference type="OrthoDB" id="3184970at2759"/>
<dbReference type="SUPFAM" id="SSF54695">
    <property type="entry name" value="POZ domain"/>
    <property type="match status" value="1"/>
</dbReference>
<accession>A0A8H6SJ25</accession>